<evidence type="ECO:0000256" key="1">
    <source>
        <dbReference type="SAM" id="MobiDB-lite"/>
    </source>
</evidence>
<comment type="caution">
    <text evidence="2">The sequence shown here is derived from an EMBL/GenBank/DDBJ whole genome shotgun (WGS) entry which is preliminary data.</text>
</comment>
<feature type="region of interest" description="Disordered" evidence="1">
    <location>
        <begin position="22"/>
        <end position="43"/>
    </location>
</feature>
<dbReference type="GeneID" id="85435543"/>
<sequence length="188" mass="21413">MRLSPGKLTSWCGHTKARYKRRRRSYDDDPTLPPNRASGNTRDTLTRILPIWAPLAWHSGPVTTSSRPETKYLSSGVSSWRWSRRRRLRRGSWRRGPFLEHCLAGYEGWHVIRMAPIAPWTTRAQQTGPTQSEHMRDESVVWKAGIGFLSFSPHQAALDDTPRSSQDKPMLSSHNHKPGLHALGVLEA</sequence>
<evidence type="ECO:0000313" key="3">
    <source>
        <dbReference type="Proteomes" id="UP001230504"/>
    </source>
</evidence>
<feature type="region of interest" description="Disordered" evidence="1">
    <location>
        <begin position="157"/>
        <end position="188"/>
    </location>
</feature>
<gene>
    <name evidence="2" type="ORF">LY79DRAFT_18084</name>
</gene>
<dbReference type="EMBL" id="JAHLJV010000001">
    <property type="protein sequence ID" value="KAK1600411.1"/>
    <property type="molecule type" value="Genomic_DNA"/>
</dbReference>
<proteinExistence type="predicted"/>
<evidence type="ECO:0000313" key="2">
    <source>
        <dbReference type="EMBL" id="KAK1600411.1"/>
    </source>
</evidence>
<protein>
    <submittedName>
        <fullName evidence="2">Uncharacterized protein</fullName>
    </submittedName>
</protein>
<dbReference type="Proteomes" id="UP001230504">
    <property type="component" value="Unassembled WGS sequence"/>
</dbReference>
<reference evidence="2" key="1">
    <citation type="submission" date="2021-06" db="EMBL/GenBank/DDBJ databases">
        <title>Comparative genomics, transcriptomics and evolutionary studies reveal genomic signatures of adaptation to plant cell wall in hemibiotrophic fungi.</title>
        <authorList>
            <consortium name="DOE Joint Genome Institute"/>
            <person name="Baroncelli R."/>
            <person name="Diaz J.F."/>
            <person name="Benocci T."/>
            <person name="Peng M."/>
            <person name="Battaglia E."/>
            <person name="Haridas S."/>
            <person name="Andreopoulos W."/>
            <person name="Labutti K."/>
            <person name="Pangilinan J."/>
            <person name="Floch G.L."/>
            <person name="Makela M.R."/>
            <person name="Henrissat B."/>
            <person name="Grigoriev I.V."/>
            <person name="Crouch J.A."/>
            <person name="De Vries R.P."/>
            <person name="Sukno S.A."/>
            <person name="Thon M.R."/>
        </authorList>
    </citation>
    <scope>NUCLEOTIDE SEQUENCE</scope>
    <source>
        <strain evidence="2">CBS 125086</strain>
    </source>
</reference>
<dbReference type="AlphaFoldDB" id="A0AAD8VCU1"/>
<accession>A0AAD8VCU1</accession>
<keyword evidence="3" id="KW-1185">Reference proteome</keyword>
<organism evidence="2 3">
    <name type="scientific">Colletotrichum navitas</name>
    <dbReference type="NCBI Taxonomy" id="681940"/>
    <lineage>
        <taxon>Eukaryota</taxon>
        <taxon>Fungi</taxon>
        <taxon>Dikarya</taxon>
        <taxon>Ascomycota</taxon>
        <taxon>Pezizomycotina</taxon>
        <taxon>Sordariomycetes</taxon>
        <taxon>Hypocreomycetidae</taxon>
        <taxon>Glomerellales</taxon>
        <taxon>Glomerellaceae</taxon>
        <taxon>Colletotrichum</taxon>
        <taxon>Colletotrichum graminicola species complex</taxon>
    </lineage>
</organism>
<name>A0AAD8VCU1_9PEZI</name>
<dbReference type="RefSeq" id="XP_060420907.1">
    <property type="nucleotide sequence ID" value="XM_060551303.1"/>
</dbReference>